<comment type="similarity">
    <text evidence="1">Belongs to the ATP-dependent AMP-binding enzyme family.</text>
</comment>
<proteinExistence type="inferred from homology"/>
<dbReference type="InterPro" id="IPR045851">
    <property type="entry name" value="AMP-bd_C_sf"/>
</dbReference>
<evidence type="ECO:0000256" key="2">
    <source>
        <dbReference type="ARBA" id="ARBA00022598"/>
    </source>
</evidence>
<protein>
    <recommendedName>
        <fullName evidence="3">AMP-binding enzyme C-terminal domain-containing protein</fullName>
    </recommendedName>
</protein>
<evidence type="ECO:0000313" key="5">
    <source>
        <dbReference type="Proteomes" id="UP001479933"/>
    </source>
</evidence>
<dbReference type="Proteomes" id="UP001479933">
    <property type="component" value="Chromosome"/>
</dbReference>
<dbReference type="Pfam" id="PF13193">
    <property type="entry name" value="AMP-binding_C"/>
    <property type="match status" value="1"/>
</dbReference>
<reference evidence="4 5" key="1">
    <citation type="journal article" date="2023" name="Virus Evol.">
        <title>Computational host range prediction-The good, the bad, and the ugly.</title>
        <authorList>
            <person name="Howell A.A."/>
            <person name="Versoza C.J."/>
            <person name="Pfeifer S.P."/>
        </authorList>
    </citation>
    <scope>NUCLEOTIDE SEQUENCE [LARGE SCALE GENOMIC DNA]</scope>
    <source>
        <strain evidence="4 5">1610/1b</strain>
    </source>
</reference>
<dbReference type="EMBL" id="CP136137">
    <property type="protein sequence ID" value="WYY09569.1"/>
    <property type="molecule type" value="Genomic_DNA"/>
</dbReference>
<evidence type="ECO:0000313" key="4">
    <source>
        <dbReference type="EMBL" id="WYY09569.1"/>
    </source>
</evidence>
<evidence type="ECO:0000256" key="1">
    <source>
        <dbReference type="ARBA" id="ARBA00006432"/>
    </source>
</evidence>
<dbReference type="PANTHER" id="PTHR43201:SF5">
    <property type="entry name" value="MEDIUM-CHAIN ACYL-COA LIGASE ACSF2, MITOCHONDRIAL"/>
    <property type="match status" value="1"/>
</dbReference>
<keyword evidence="5" id="KW-1185">Reference proteome</keyword>
<accession>A0ABZ2UC57</accession>
<evidence type="ECO:0000259" key="3">
    <source>
        <dbReference type="Pfam" id="PF13193"/>
    </source>
</evidence>
<name>A0ABZ2UC57_9ACTN</name>
<dbReference type="Gene3D" id="3.30.300.30">
    <property type="match status" value="1"/>
</dbReference>
<dbReference type="SUPFAM" id="SSF56801">
    <property type="entry name" value="Acetyl-CoA synthetase-like"/>
    <property type="match status" value="1"/>
</dbReference>
<feature type="domain" description="AMP-binding enzyme C-terminal" evidence="3">
    <location>
        <begin position="12"/>
        <end position="89"/>
    </location>
</feature>
<keyword evidence="2" id="KW-0436">Ligase</keyword>
<organism evidence="4 5">
    <name type="scientific">Gordonia hydrophobica</name>
    <dbReference type="NCBI Taxonomy" id="40516"/>
    <lineage>
        <taxon>Bacteria</taxon>
        <taxon>Bacillati</taxon>
        <taxon>Actinomycetota</taxon>
        <taxon>Actinomycetes</taxon>
        <taxon>Mycobacteriales</taxon>
        <taxon>Gordoniaceae</taxon>
        <taxon>Gordonia</taxon>
    </lineage>
</organism>
<dbReference type="PANTHER" id="PTHR43201">
    <property type="entry name" value="ACYL-COA SYNTHETASE"/>
    <property type="match status" value="1"/>
</dbReference>
<gene>
    <name evidence="4" type="ORF">RVF87_08530</name>
</gene>
<dbReference type="InterPro" id="IPR025110">
    <property type="entry name" value="AMP-bd_C"/>
</dbReference>
<sequence>MIRGGENIPVVEVEGLLLEHPDVDEISIVGVPDDRLGERAAAVVVPTDRAAPPTLADLTEFLARKQTAKQFWPEYLTVVDALPRTATGKIQKFRVLELVSLEGGQPS</sequence>